<evidence type="ECO:0000256" key="6">
    <source>
        <dbReference type="SAM" id="MobiDB-lite"/>
    </source>
</evidence>
<dbReference type="GO" id="GO:0003777">
    <property type="term" value="F:microtubule motor activity"/>
    <property type="evidence" value="ECO:0007669"/>
    <property type="project" value="InterPro"/>
</dbReference>
<evidence type="ECO:0000259" key="7">
    <source>
        <dbReference type="PROSITE" id="PS50021"/>
    </source>
</evidence>
<dbReference type="InterPro" id="IPR036961">
    <property type="entry name" value="Kinesin_motor_dom_sf"/>
</dbReference>
<dbReference type="Pfam" id="PF00307">
    <property type="entry name" value="CH"/>
    <property type="match status" value="1"/>
</dbReference>
<dbReference type="PROSITE" id="PS50067">
    <property type="entry name" value="KINESIN_MOTOR_2"/>
    <property type="match status" value="1"/>
</dbReference>
<sequence>MASGPFSSSESMNQSNAITEQLDNLGDHLQDAVTRRQSLASWLQIMVGPLNISEEPTEEELLISLQDGKVFCNLLAKICPGLIPTHDSRDTNNVRKFLSAIAVMNLPLFEVSDLYQVTDISLSCKKVVDCLLSLKSYAESKQAVDTNFCNYDASFKSLRKLKVGHDSSKLYGTSQNTIQKSPFQARRRWIIPESDNPAETDVPLTADDTSVPQNVNSFHHMDTLQKSNMLDSCLPDENCLPTSHQTGTGLTSAHIQHISHKFREILRLKTTSAEESAVLNSLDNLQSQSLSGMVTAVLGDKQQEEVAGLVEYMLKKVLEEFERRLLAQRAQVMKLKNSLKEHLMREDRFASRAKILETLAAGTGEEVKILSRQLQKLKMEKKQALEEKKIKELHIDKLLKDIAEREDLVESLKAEIEIQKEKNKKHIEQLELEKSVFEEMMQKKLNEREVLLEDARRKVEELQAVSAVEITALKKKDEQYQSFVISELQSFKEAKEALRLVKQDVFSLQTAWQDNFEDLEEQLGGLISAASGYHKVLAENRQLYNEVQDLKGNIRVYCRVRPFLSGQNTKYDSVEFIGENGDLLICNPLKPQAKDARRMFNFNKVYRPSATQEEIFSDTQPLIRSVLDGFNVCIFAYGQTGSGKTYTMSGPSSMSKHDWGVNYRALDDLFQISQSRKDVISYEVGVQMIEIYNEQVRDLLFIDTSNRRLEIRNNSQLNGLNVPDACMLRVNSTADVLKLMKIGQKNRAVGATALNERSSRSHSVLTVHVRGTELATGNVLHGCLHLVDLAGSERVDRSEARGDRLKEAQHINKSLSALGDVISALAQKNSHVPYRNSKLTQLLQDSLGGQAKTLMFVHIGPDADSYGETISTLKFAERVASVELGSARRNKESRDLHELKEQVAMLKEVISRKDMEIERLQSTRPVGIDYLSGLEKSKSKTISSPVQDMRMRRQTIDTTGLKEKRLTGRLFNEYGTEQSVSEGLNIDMGKQKACTDEGRESETSISGSVDDLLVEKDIYVQGTTTGETSLTEPLNTVTESMPKHLHKALPRNSSLDFGREGLQDKESDTMSELSEGDNSLAGSEASFSSLGELKASRTKLNRPIDKNLNQRKLSISALPQPRKGEWMSLNGVETYATVRRHSAVTSSSTIGSTTSRKPPSFPVRRTSERAPPCKY</sequence>
<dbReference type="SUPFAM" id="SSF52540">
    <property type="entry name" value="P-loop containing nucleoside triphosphate hydrolases"/>
    <property type="match status" value="1"/>
</dbReference>
<feature type="region of interest" description="Disordered" evidence="6">
    <location>
        <begin position="1145"/>
        <end position="1175"/>
    </location>
</feature>
<dbReference type="EMBL" id="KT986276">
    <property type="protein sequence ID" value="AMS24250.1"/>
    <property type="molecule type" value="mRNA"/>
</dbReference>
<evidence type="ECO:0000259" key="8">
    <source>
        <dbReference type="PROSITE" id="PS50067"/>
    </source>
</evidence>
<evidence type="ECO:0000256" key="3">
    <source>
        <dbReference type="ARBA" id="ARBA00023175"/>
    </source>
</evidence>
<evidence type="ECO:0000256" key="2">
    <source>
        <dbReference type="ARBA" id="ARBA00022528"/>
    </source>
</evidence>
<dbReference type="CDD" id="cd01366">
    <property type="entry name" value="KISc_C_terminal"/>
    <property type="match status" value="1"/>
</dbReference>
<accession>A0A142KWD0</accession>
<evidence type="ECO:0000256" key="4">
    <source>
        <dbReference type="PROSITE-ProRule" id="PRU00283"/>
    </source>
</evidence>
<dbReference type="SMART" id="SM00129">
    <property type="entry name" value="KISc"/>
    <property type="match status" value="1"/>
</dbReference>
<dbReference type="FunFam" id="3.40.850.10:FF:000178">
    <property type="entry name" value="Kinesin-related protein3"/>
    <property type="match status" value="1"/>
</dbReference>
<feature type="compositionally biased region" description="Low complexity" evidence="6">
    <location>
        <begin position="1145"/>
        <end position="1155"/>
    </location>
</feature>
<dbReference type="Gene3D" id="3.40.850.10">
    <property type="entry name" value="Kinesin motor domain"/>
    <property type="match status" value="1"/>
</dbReference>
<evidence type="ECO:0000313" key="9">
    <source>
        <dbReference type="EMBL" id="AMS24250.1"/>
    </source>
</evidence>
<keyword evidence="2" id="KW-0934">Plastid</keyword>
<keyword evidence="4" id="KW-0547">Nucleotide-binding</keyword>
<evidence type="ECO:0000256" key="1">
    <source>
        <dbReference type="ARBA" id="ARBA00010899"/>
    </source>
</evidence>
<feature type="domain" description="Calponin-homology (CH)" evidence="7">
    <location>
        <begin position="33"/>
        <end position="139"/>
    </location>
</feature>
<dbReference type="PANTHER" id="PTHR47972:SF28">
    <property type="entry name" value="KINESIN-LIKE PROTEIN KLP-3"/>
    <property type="match status" value="1"/>
</dbReference>
<dbReference type="InterPro" id="IPR027417">
    <property type="entry name" value="P-loop_NTPase"/>
</dbReference>
<dbReference type="PANTHER" id="PTHR47972">
    <property type="entry name" value="KINESIN-LIKE PROTEIN KLP-3"/>
    <property type="match status" value="1"/>
</dbReference>
<name>A0A142KWD0_MARVE</name>
<dbReference type="Gene3D" id="1.10.418.10">
    <property type="entry name" value="Calponin-like domain"/>
    <property type="match status" value="1"/>
</dbReference>
<dbReference type="GO" id="GO:0007018">
    <property type="term" value="P:microtubule-based movement"/>
    <property type="evidence" value="ECO:0007669"/>
    <property type="project" value="InterPro"/>
</dbReference>
<proteinExistence type="evidence at transcript level"/>
<dbReference type="InterPro" id="IPR001715">
    <property type="entry name" value="CH_dom"/>
</dbReference>
<feature type="region of interest" description="Disordered" evidence="6">
    <location>
        <begin position="1050"/>
        <end position="1085"/>
    </location>
</feature>
<feature type="compositionally biased region" description="Basic and acidic residues" evidence="6">
    <location>
        <begin position="1057"/>
        <end position="1068"/>
    </location>
</feature>
<dbReference type="SUPFAM" id="SSF47576">
    <property type="entry name" value="Calponin-homology domain, CH-domain"/>
    <property type="match status" value="1"/>
</dbReference>
<feature type="compositionally biased region" description="Polar residues" evidence="6">
    <location>
        <begin position="1070"/>
        <end position="1085"/>
    </location>
</feature>
<evidence type="ECO:0000256" key="5">
    <source>
        <dbReference type="SAM" id="Coils"/>
    </source>
</evidence>
<dbReference type="GO" id="GO:0005524">
    <property type="term" value="F:ATP binding"/>
    <property type="evidence" value="ECO:0007669"/>
    <property type="project" value="UniProtKB-UniRule"/>
</dbReference>
<dbReference type="SMART" id="SM00033">
    <property type="entry name" value="CH"/>
    <property type="match status" value="1"/>
</dbReference>
<feature type="coiled-coil region" evidence="5">
    <location>
        <begin position="889"/>
        <end position="916"/>
    </location>
</feature>
<keyword evidence="2" id="KW-0150">Chloroplast</keyword>
<dbReference type="FunFam" id="3.40.850.10:FF:000111">
    <property type="entry name" value="p-loop nucleoside triphosphate hydrolase superfamily protein with CH (Calponin Homology) domain"/>
    <property type="match status" value="1"/>
</dbReference>
<dbReference type="GO" id="GO:0015630">
    <property type="term" value="C:microtubule cytoskeleton"/>
    <property type="evidence" value="ECO:0007669"/>
    <property type="project" value="TreeGrafter"/>
</dbReference>
<dbReference type="AlphaFoldDB" id="A0A142KWD0"/>
<dbReference type="PROSITE" id="PS50021">
    <property type="entry name" value="CH"/>
    <property type="match status" value="1"/>
</dbReference>
<comment type="similarity">
    <text evidence="1">Belongs to the TRAFAC class myosin-kinesin ATPase superfamily. Kinesin family. KIN-14 subfamily.</text>
</comment>
<keyword evidence="3 4" id="KW-0505">Motor protein</keyword>
<dbReference type="InterPro" id="IPR027640">
    <property type="entry name" value="Kinesin-like_fam"/>
</dbReference>
<organism evidence="9">
    <name type="scientific">Marsilea vestita</name>
    <name type="common">Hairy water-clover</name>
    <dbReference type="NCBI Taxonomy" id="59764"/>
    <lineage>
        <taxon>Eukaryota</taxon>
        <taxon>Viridiplantae</taxon>
        <taxon>Streptophyta</taxon>
        <taxon>Embryophyta</taxon>
        <taxon>Tracheophyta</taxon>
        <taxon>Polypodiopsida</taxon>
        <taxon>Polypodiidae</taxon>
        <taxon>Salviniales</taxon>
        <taxon>Marsileaceae</taxon>
        <taxon>Marsilea</taxon>
    </lineage>
</organism>
<dbReference type="InterPro" id="IPR036872">
    <property type="entry name" value="CH_dom_sf"/>
</dbReference>
<feature type="binding site" evidence="4">
    <location>
        <begin position="638"/>
        <end position="645"/>
    </location>
    <ligand>
        <name>ATP</name>
        <dbReference type="ChEBI" id="CHEBI:30616"/>
    </ligand>
</feature>
<dbReference type="PRINTS" id="PR00380">
    <property type="entry name" value="KINESINHEAVY"/>
</dbReference>
<dbReference type="GO" id="GO:0008017">
    <property type="term" value="F:microtubule binding"/>
    <property type="evidence" value="ECO:0007669"/>
    <property type="project" value="InterPro"/>
</dbReference>
<feature type="domain" description="Kinesin motor" evidence="8">
    <location>
        <begin position="553"/>
        <end position="882"/>
    </location>
</feature>
<protein>
    <submittedName>
        <fullName evidence="9">Kinesin 14-IId protein</fullName>
    </submittedName>
</protein>
<keyword evidence="4" id="KW-0067">ATP-binding</keyword>
<feature type="coiled-coil region" evidence="5">
    <location>
        <begin position="367"/>
        <end position="465"/>
    </location>
</feature>
<dbReference type="Pfam" id="PF00225">
    <property type="entry name" value="Kinesin"/>
    <property type="match status" value="1"/>
</dbReference>
<reference evidence="9" key="1">
    <citation type="journal article" date="2016" name="Cytoskeleton">
        <title>Transcriptome analysis reveals a diverse family of kinesins essential for spermatogenesis in the fern Marsilea.</title>
        <authorList>
            <person name="Tomei E.J."/>
            <person name="Wolniak S.M."/>
        </authorList>
    </citation>
    <scope>NUCLEOTIDE SEQUENCE</scope>
</reference>
<keyword evidence="5" id="KW-0175">Coiled coil</keyword>
<dbReference type="InterPro" id="IPR001752">
    <property type="entry name" value="Kinesin_motor_dom"/>
</dbReference>